<evidence type="ECO:0000313" key="3">
    <source>
        <dbReference type="Proteomes" id="UP000473905"/>
    </source>
</evidence>
<dbReference type="AlphaFoldDB" id="A0A5M5DTN6"/>
<dbReference type="InterPro" id="IPR007936">
    <property type="entry name" value="VapE-like_dom"/>
</dbReference>
<comment type="caution">
    <text evidence="2">The sequence shown here is derived from an EMBL/GenBank/DDBJ whole genome shotgun (WGS) entry which is preliminary data.</text>
</comment>
<keyword evidence="3" id="KW-1185">Reference proteome</keyword>
<dbReference type="Proteomes" id="UP000473905">
    <property type="component" value="Unassembled WGS sequence"/>
</dbReference>
<dbReference type="PANTHER" id="PTHR34985">
    <property type="entry name" value="SLR0554 PROTEIN"/>
    <property type="match status" value="1"/>
</dbReference>
<reference evidence="2 3" key="1">
    <citation type="journal article" date="2019" name="Nat. Med.">
        <title>A library of human gut bacterial isolates paired with longitudinal multiomics data enables mechanistic microbiome research.</title>
        <authorList>
            <person name="Poyet M."/>
            <person name="Groussin M."/>
            <person name="Gibbons S.M."/>
            <person name="Avila-Pacheco J."/>
            <person name="Jiang X."/>
            <person name="Kearney S.M."/>
            <person name="Perrotta A.R."/>
            <person name="Berdy B."/>
            <person name="Zhao S."/>
            <person name="Lieberman T.D."/>
            <person name="Swanson P.K."/>
            <person name="Smith M."/>
            <person name="Roesemann S."/>
            <person name="Alexander J.E."/>
            <person name="Rich S.A."/>
            <person name="Livny J."/>
            <person name="Vlamakis H."/>
            <person name="Clish C."/>
            <person name="Bullock K."/>
            <person name="Deik A."/>
            <person name="Scott J."/>
            <person name="Pierce K.A."/>
            <person name="Xavier R.J."/>
            <person name="Alm E.J."/>
        </authorList>
    </citation>
    <scope>NUCLEOTIDE SEQUENCE [LARGE SCALE GENOMIC DNA]</scope>
    <source>
        <strain evidence="2 3">BIOML-A134</strain>
    </source>
</reference>
<sequence length="416" mass="48207">MGEIMAKRELAKTSSAAKAAGKVQAVKEWLDMNYEIKINIFDHSKSYIESKEREYTTSITENDIYMHMIDDGLACSKSLLKAILTSPNQMTAYNPVTEYFDGLQNKWNGVSQIDLYCSFLRAHDFKDKDDTEFYQNRMKYLIKKWLVAVIAQVYGKRQNDVAIGFVNAQGGIGKTTLIEFLVPRCLEEYYVVSDKDERIFRMTECFVSRFIINFDEFVGITKSTENSFKNNMSRLMVDIKLPGESFTTKMQRIASSAFTSNKTQEMGGFLFNSDSGLLRRIAAIEIDEIGDYREAVDVEQLWAEAMTLYNGTFDYTFNRKDYDDFQEYNAKYVIESTAYKLVKEWYRKPEEDEESLFRMPMDIVRELKAARKITSSMTRIDDITIGQALRQLGYERIGKKLPGMGTRYGYKVVQLY</sequence>
<proteinExistence type="predicted"/>
<gene>
    <name evidence="2" type="ORF">F3D66_21060</name>
</gene>
<name>A0A5M5DTN6_BACOV</name>
<organism evidence="2 3">
    <name type="scientific">Bacteroides ovatus</name>
    <dbReference type="NCBI Taxonomy" id="28116"/>
    <lineage>
        <taxon>Bacteria</taxon>
        <taxon>Pseudomonadati</taxon>
        <taxon>Bacteroidota</taxon>
        <taxon>Bacteroidia</taxon>
        <taxon>Bacteroidales</taxon>
        <taxon>Bacteroidaceae</taxon>
        <taxon>Bacteroides</taxon>
    </lineage>
</organism>
<protein>
    <recommendedName>
        <fullName evidence="1">Virulence-associated protein E-like domain-containing protein</fullName>
    </recommendedName>
</protein>
<dbReference type="Pfam" id="PF05272">
    <property type="entry name" value="VapE-like_dom"/>
    <property type="match status" value="1"/>
</dbReference>
<accession>A0A5M5DTN6</accession>
<dbReference type="PANTHER" id="PTHR34985:SF1">
    <property type="entry name" value="SLR0554 PROTEIN"/>
    <property type="match status" value="1"/>
</dbReference>
<dbReference type="EMBL" id="VWKB01000032">
    <property type="protein sequence ID" value="KAA4092520.1"/>
    <property type="molecule type" value="Genomic_DNA"/>
</dbReference>
<evidence type="ECO:0000259" key="1">
    <source>
        <dbReference type="Pfam" id="PF05272"/>
    </source>
</evidence>
<evidence type="ECO:0000313" key="2">
    <source>
        <dbReference type="EMBL" id="KAA4092520.1"/>
    </source>
</evidence>
<feature type="domain" description="Virulence-associated protein E-like" evidence="1">
    <location>
        <begin position="138"/>
        <end position="331"/>
    </location>
</feature>